<keyword evidence="2 5" id="KW-0812">Transmembrane</keyword>
<accession>A0A381XF50</accession>
<dbReference type="GO" id="GO:0016020">
    <property type="term" value="C:membrane"/>
    <property type="evidence" value="ECO:0007669"/>
    <property type="project" value="UniProtKB-SubCell"/>
</dbReference>
<dbReference type="SUPFAM" id="SSF103481">
    <property type="entry name" value="Multidrug resistance efflux transporter EmrE"/>
    <property type="match status" value="2"/>
</dbReference>
<reference evidence="7" key="1">
    <citation type="submission" date="2018-05" db="EMBL/GenBank/DDBJ databases">
        <authorList>
            <person name="Lanie J.A."/>
            <person name="Ng W.-L."/>
            <person name="Kazmierczak K.M."/>
            <person name="Andrzejewski T.M."/>
            <person name="Davidsen T.M."/>
            <person name="Wayne K.J."/>
            <person name="Tettelin H."/>
            <person name="Glass J.I."/>
            <person name="Rusch D."/>
            <person name="Podicherti R."/>
            <person name="Tsui H.-C.T."/>
            <person name="Winkler M.E."/>
        </authorList>
    </citation>
    <scope>NUCLEOTIDE SEQUENCE</scope>
</reference>
<evidence type="ECO:0000256" key="4">
    <source>
        <dbReference type="ARBA" id="ARBA00023136"/>
    </source>
</evidence>
<name>A0A381XF50_9ZZZZ</name>
<dbReference type="PANTHER" id="PTHR22911:SF6">
    <property type="entry name" value="SOLUTE CARRIER FAMILY 35 MEMBER G1"/>
    <property type="match status" value="1"/>
</dbReference>
<dbReference type="PANTHER" id="PTHR22911">
    <property type="entry name" value="ACYL-MALONYL CONDENSING ENZYME-RELATED"/>
    <property type="match status" value="1"/>
</dbReference>
<comment type="subcellular location">
    <subcellularLocation>
        <location evidence="1">Membrane</location>
        <topology evidence="1">Multi-pass membrane protein</topology>
    </subcellularLocation>
</comment>
<feature type="transmembrane region" description="Helical" evidence="5">
    <location>
        <begin position="118"/>
        <end position="134"/>
    </location>
</feature>
<evidence type="ECO:0000259" key="6">
    <source>
        <dbReference type="Pfam" id="PF00892"/>
    </source>
</evidence>
<gene>
    <name evidence="7" type="ORF">METZ01_LOCUS115737</name>
</gene>
<feature type="domain" description="EamA" evidence="6">
    <location>
        <begin position="143"/>
        <end position="272"/>
    </location>
</feature>
<feature type="domain" description="EamA" evidence="6">
    <location>
        <begin position="3"/>
        <end position="134"/>
    </location>
</feature>
<dbReference type="Pfam" id="PF00892">
    <property type="entry name" value="EamA"/>
    <property type="match status" value="2"/>
</dbReference>
<dbReference type="AlphaFoldDB" id="A0A381XF50"/>
<keyword evidence="3 5" id="KW-1133">Transmembrane helix</keyword>
<dbReference type="InterPro" id="IPR000620">
    <property type="entry name" value="EamA_dom"/>
</dbReference>
<feature type="transmembrane region" description="Helical" evidence="5">
    <location>
        <begin position="89"/>
        <end position="111"/>
    </location>
</feature>
<feature type="transmembrane region" description="Helical" evidence="5">
    <location>
        <begin position="140"/>
        <end position="162"/>
    </location>
</feature>
<feature type="transmembrane region" description="Helical" evidence="5">
    <location>
        <begin position="7"/>
        <end position="26"/>
    </location>
</feature>
<dbReference type="EMBL" id="UINC01014809">
    <property type="protein sequence ID" value="SVA62883.1"/>
    <property type="molecule type" value="Genomic_DNA"/>
</dbReference>
<keyword evidence="4 5" id="KW-0472">Membrane</keyword>
<proteinExistence type="predicted"/>
<dbReference type="InterPro" id="IPR037185">
    <property type="entry name" value="EmrE-like"/>
</dbReference>
<organism evidence="7">
    <name type="scientific">marine metagenome</name>
    <dbReference type="NCBI Taxonomy" id="408172"/>
    <lineage>
        <taxon>unclassified sequences</taxon>
        <taxon>metagenomes</taxon>
        <taxon>ecological metagenomes</taxon>
    </lineage>
</organism>
<evidence type="ECO:0000256" key="3">
    <source>
        <dbReference type="ARBA" id="ARBA00022989"/>
    </source>
</evidence>
<sequence length="283" mass="30703">MTRGLSWVAGAGVLFVVFIALVRYVGNELHPIQAAFIRYLFGLLVLLPLFLRSGMGLFRSRHIRIHGFRGCIHAVAVMLWFFAASQLPIAEVTALSFIAPIFVVIGAVVFLGERMTRARIVAVILGLIGVLTILRPGTAVIQWGAIAMLFAAPLFAASKVLTKFLVRDDSSGTLVAYLSIFATLTMLLPALWVWQSPSSSDLMFLAGTAVFATSSHLCMARGLALVDVTVSQPVDFLQLVWSTLIGLAFFGEKPEIWIWVGAGIVVFSATYIARLETKSAATK</sequence>
<feature type="transmembrane region" description="Helical" evidence="5">
    <location>
        <begin position="256"/>
        <end position="273"/>
    </location>
</feature>
<feature type="transmembrane region" description="Helical" evidence="5">
    <location>
        <begin position="174"/>
        <end position="192"/>
    </location>
</feature>
<protein>
    <recommendedName>
        <fullName evidence="6">EamA domain-containing protein</fullName>
    </recommendedName>
</protein>
<evidence type="ECO:0000256" key="5">
    <source>
        <dbReference type="SAM" id="Phobius"/>
    </source>
</evidence>
<evidence type="ECO:0000256" key="2">
    <source>
        <dbReference type="ARBA" id="ARBA00022692"/>
    </source>
</evidence>
<evidence type="ECO:0000256" key="1">
    <source>
        <dbReference type="ARBA" id="ARBA00004141"/>
    </source>
</evidence>
<evidence type="ECO:0000313" key="7">
    <source>
        <dbReference type="EMBL" id="SVA62883.1"/>
    </source>
</evidence>
<feature type="transmembrane region" description="Helical" evidence="5">
    <location>
        <begin position="32"/>
        <end position="51"/>
    </location>
</feature>
<feature type="transmembrane region" description="Helical" evidence="5">
    <location>
        <begin position="63"/>
        <end position="83"/>
    </location>
</feature>